<reference evidence="1 2" key="1">
    <citation type="journal article" date="2022" name="New Phytol.">
        <title>Ecological generalism drives hyperdiversity of secondary metabolite gene clusters in xylarialean endophytes.</title>
        <authorList>
            <person name="Franco M.E.E."/>
            <person name="Wisecaver J.H."/>
            <person name="Arnold A.E."/>
            <person name="Ju Y.M."/>
            <person name="Slot J.C."/>
            <person name="Ahrendt S."/>
            <person name="Moore L.P."/>
            <person name="Eastman K.E."/>
            <person name="Scott K."/>
            <person name="Konkel Z."/>
            <person name="Mondo S.J."/>
            <person name="Kuo A."/>
            <person name="Hayes R.D."/>
            <person name="Haridas S."/>
            <person name="Andreopoulos B."/>
            <person name="Riley R."/>
            <person name="LaButti K."/>
            <person name="Pangilinan J."/>
            <person name="Lipzen A."/>
            <person name="Amirebrahimi M."/>
            <person name="Yan J."/>
            <person name="Adam C."/>
            <person name="Keymanesh K."/>
            <person name="Ng V."/>
            <person name="Louie K."/>
            <person name="Northen T."/>
            <person name="Drula E."/>
            <person name="Henrissat B."/>
            <person name="Hsieh H.M."/>
            <person name="Youens-Clark K."/>
            <person name="Lutzoni F."/>
            <person name="Miadlikowska J."/>
            <person name="Eastwood D.C."/>
            <person name="Hamelin R.C."/>
            <person name="Grigoriev I.V."/>
            <person name="U'Ren J.M."/>
        </authorList>
    </citation>
    <scope>NUCLEOTIDE SEQUENCE [LARGE SCALE GENOMIC DNA]</scope>
    <source>
        <strain evidence="1 2">ER1909</strain>
    </source>
</reference>
<protein>
    <submittedName>
        <fullName evidence="1">Uncharacterized protein</fullName>
    </submittedName>
</protein>
<proteinExistence type="predicted"/>
<sequence>MAFPRTSTLSEVQLAQELNPFPFIIIGSGMGGGTLARRLIQKGHRVLLIEKGGLEYSTHVLNTSRPHFDHESKDVSTPARDNEVVFQQARKPWAVKQGSTPSEIGGGAINALGGRSLMWSLETPEINLKSTPAEMSFPDSVIKYLTEEDGYEKALRLMANSPPSDPLYPNAQIQTASEDSPDRISVQDAQTRLKNALDRYCGDHDPPFLIMNGAEYSTKEDLYYFPQGAYSTADYLLDRLHAKDEKLTVLANHEVTSFTTEPAASPKYKFNVRNIILRSTDGHSGTYELPAQGAAVILCAGTVDSAAIALRSGLNKLQIKPDRPHSTSTSPPPSPSPSGPSSGHSSIPPPQDPSDPSSELLLRFHDLYPGRLIGRGLTDHEIWSTRFWNPDQESKLPVELSTRNINVHGHNSLLTICTQAESFYLHGFATGDANAPAKKGNTLNVMLEFETKLDEASSVTIDPLTSEPLLDLHRKRLDASKEFQDALGSLARSLYDSFDMPQDEEPPQPVLAKFGFVAHEVGTMRMGEKPQNSVVDKDLKVHFMNNLFVCDLSMFPYSPMANPSLTLAALAIRLADNLPSLIARPGPKWPHKVPAQRPPQDVAQYVH</sequence>
<keyword evidence="2" id="KW-1185">Reference proteome</keyword>
<dbReference type="EMBL" id="MU394334">
    <property type="protein sequence ID" value="KAI6084648.1"/>
    <property type="molecule type" value="Genomic_DNA"/>
</dbReference>
<evidence type="ECO:0000313" key="2">
    <source>
        <dbReference type="Proteomes" id="UP001497680"/>
    </source>
</evidence>
<dbReference type="Proteomes" id="UP001497680">
    <property type="component" value="Unassembled WGS sequence"/>
</dbReference>
<accession>A0ACC0CW87</accession>
<organism evidence="1 2">
    <name type="scientific">Hypoxylon rubiginosum</name>
    <dbReference type="NCBI Taxonomy" id="110542"/>
    <lineage>
        <taxon>Eukaryota</taxon>
        <taxon>Fungi</taxon>
        <taxon>Dikarya</taxon>
        <taxon>Ascomycota</taxon>
        <taxon>Pezizomycotina</taxon>
        <taxon>Sordariomycetes</taxon>
        <taxon>Xylariomycetidae</taxon>
        <taxon>Xylariales</taxon>
        <taxon>Hypoxylaceae</taxon>
        <taxon>Hypoxylon</taxon>
    </lineage>
</organism>
<gene>
    <name evidence="1" type="ORF">F4821DRAFT_167383</name>
</gene>
<evidence type="ECO:0000313" key="1">
    <source>
        <dbReference type="EMBL" id="KAI6084648.1"/>
    </source>
</evidence>
<name>A0ACC0CW87_9PEZI</name>
<comment type="caution">
    <text evidence="1">The sequence shown here is derived from an EMBL/GenBank/DDBJ whole genome shotgun (WGS) entry which is preliminary data.</text>
</comment>